<evidence type="ECO:0000256" key="4">
    <source>
        <dbReference type="ARBA" id="ARBA00023242"/>
    </source>
</evidence>
<dbReference type="InterPro" id="IPR044976">
    <property type="entry name" value="FIPS5/FIPS3-like"/>
</dbReference>
<dbReference type="AlphaFoldDB" id="A0A5N6PN18"/>
<evidence type="ECO:0000256" key="1">
    <source>
        <dbReference type="ARBA" id="ARBA00004123"/>
    </source>
</evidence>
<feature type="compositionally biased region" description="Basic and acidic residues" evidence="5">
    <location>
        <begin position="547"/>
        <end position="559"/>
    </location>
</feature>
<feature type="region of interest" description="Disordered" evidence="5">
    <location>
        <begin position="58"/>
        <end position="80"/>
    </location>
</feature>
<keyword evidence="4" id="KW-0539">Nucleus</keyword>
<feature type="region of interest" description="Disordered" evidence="5">
    <location>
        <begin position="1"/>
        <end position="37"/>
    </location>
</feature>
<dbReference type="GO" id="GO:0006397">
    <property type="term" value="P:mRNA processing"/>
    <property type="evidence" value="ECO:0007669"/>
    <property type="project" value="UniProtKB-KW"/>
</dbReference>
<feature type="compositionally biased region" description="Basic and acidic residues" evidence="5">
    <location>
        <begin position="1158"/>
        <end position="1169"/>
    </location>
</feature>
<feature type="compositionally biased region" description="Basic and acidic residues" evidence="5">
    <location>
        <begin position="759"/>
        <end position="797"/>
    </location>
</feature>
<gene>
    <name evidence="7" type="ORF">E3N88_05882</name>
</gene>
<name>A0A5N6PN18_9ASTR</name>
<evidence type="ECO:0000256" key="5">
    <source>
        <dbReference type="SAM" id="MobiDB-lite"/>
    </source>
</evidence>
<proteinExistence type="inferred from homology"/>
<feature type="compositionally biased region" description="Basic and acidic residues" evidence="5">
    <location>
        <begin position="995"/>
        <end position="1011"/>
    </location>
</feature>
<feature type="domain" description="Pre-mRNA polyadenylation factor Fip1" evidence="6">
    <location>
        <begin position="356"/>
        <end position="398"/>
    </location>
</feature>
<accession>A0A5N6PN18</accession>
<sequence length="1178" mass="133783">MEDDDEFGDLYTDVLQPPQTSSATPQPSVQSTYLNDRIPSDDEEILYGSKSSSNLKFVQTDPNLNLNNTDGAAPAADSRGRVFESSDGLMKVEEKVFEQDLNFVDHVNKGELTQDKDDTMEENFGIEDAGEEEFLIPGLSSSGARVLERGGGELEGGDDWDDSDSEDDLQIVLNDNTGVGMMGMDGGGGLDEDDEDGDNLVIVTGDVDPNHHPPTDELQDWGEDASQGIEGGERKELLGGDTGKADGGAVVVQKMGYSSHGYHPFHSQFKYVRPGAAPMPGAGPVATGGAPGQVRPPGSLLSFAGRGRGEWRPAGIKNVPLNMQKNFHQGWSNNGAARGFGSGLDFTLPSHKTIFEVDIDGFEEKPWRLQGIDISDFFNFGMNEETWKEYCKQLEQHRLEATMQSKIRVYESGRTEQEYDPDLPPELAAAAGHDISSENRNIGKVDVQSEFAKASVHARMQLPTGKAIQVETGYGERLPSIDTRPPRMRDSDAIIEIELQRSPSPEDDVAEHLEDIPSKENRKENLETEDEIGSDDDRLVKPQAYDNGRKRDDSGRREPFVGSCHEVAATGDPVPHFSETEVEDHHDSRNRTPSYPSKKNSSPQNHGDRPMKRTAASRSPRFTDNPKEGSTESVGHKRSHSSSPVTLVSTDDRSFDQNDSNKDAVTAETTIDRDTFKDERSRHKMKKQKVISQAGDSSVERGEDQEGSIHSGNFWKPMKEPRGHDEKQERERHHMAMKGMEDQYSHRKWESSQGYRSHPKFDNYDRKKGRESEGVWLEDTRKISHKARESERSDKNEHRSRKQLENGGWKGDNDRDMLPVLKRDDGLKTQNRHRTIPEGMQSRREESFHSHKESSTRRKRERERDDNLQREKVERQRERDEWKEREKDKSWLGHTRLKEDSRSSNKEYPFKETSWDLISRREKFENETVPRHRGRDDVYAHGNKINIEERVSSRHERGYSGSTKDMHGVQEKKHKETPKKGKETDGVIHNSLATSRRDREDYISQKSDRVSSRGNLEQRTSDQNLVARKSSKKHKEKEIASSEDEQSKKGRSKLERWTSHKEVDYSFDMKEPDVNYKDDPPSTLQEQPIKPRENLEKSKPSVEEKTEDTKPLEDKHLDTVEKLKKRSERFKLPMPSEKEALAIKKIENEPLPSAPPEARPESDVKPERPARKRRWTSG</sequence>
<dbReference type="InterPro" id="IPR007854">
    <property type="entry name" value="Fip1_dom"/>
</dbReference>
<dbReference type="EMBL" id="SZYD01000003">
    <property type="protein sequence ID" value="KAD6794986.1"/>
    <property type="molecule type" value="Genomic_DNA"/>
</dbReference>
<reference evidence="7 8" key="1">
    <citation type="submission" date="2019-05" db="EMBL/GenBank/DDBJ databases">
        <title>Mikania micrantha, genome provides insights into the molecular mechanism of rapid growth.</title>
        <authorList>
            <person name="Liu B."/>
        </authorList>
    </citation>
    <scope>NUCLEOTIDE SEQUENCE [LARGE SCALE GENOMIC DNA]</scope>
    <source>
        <strain evidence="7">NLD-2019</strain>
        <tissue evidence="7">Leaf</tissue>
    </source>
</reference>
<dbReference type="GO" id="GO:0003723">
    <property type="term" value="F:RNA binding"/>
    <property type="evidence" value="ECO:0007669"/>
    <property type="project" value="TreeGrafter"/>
</dbReference>
<feature type="compositionally biased region" description="Basic and acidic residues" evidence="5">
    <location>
        <begin position="1089"/>
        <end position="1122"/>
    </location>
</feature>
<evidence type="ECO:0000256" key="2">
    <source>
        <dbReference type="ARBA" id="ARBA00007459"/>
    </source>
</evidence>
<feature type="compositionally biased region" description="Basic and acidic residues" evidence="5">
    <location>
        <begin position="946"/>
        <end position="986"/>
    </location>
</feature>
<feature type="compositionally biased region" description="Basic and acidic residues" evidence="5">
    <location>
        <begin position="650"/>
        <end position="662"/>
    </location>
</feature>
<feature type="compositionally biased region" description="Basic and acidic residues" evidence="5">
    <location>
        <begin position="717"/>
        <end position="750"/>
    </location>
</feature>
<feature type="compositionally biased region" description="Basic and acidic residues" evidence="5">
    <location>
        <begin position="1036"/>
        <end position="1080"/>
    </location>
</feature>
<comment type="similarity">
    <text evidence="2">Belongs to the FIP1 family.</text>
</comment>
<feature type="compositionally biased region" description="Basic and acidic residues" evidence="5">
    <location>
        <begin position="1136"/>
        <end position="1148"/>
    </location>
</feature>
<evidence type="ECO:0000259" key="6">
    <source>
        <dbReference type="Pfam" id="PF05182"/>
    </source>
</evidence>
<evidence type="ECO:0000313" key="7">
    <source>
        <dbReference type="EMBL" id="KAD6794986.1"/>
    </source>
</evidence>
<feature type="compositionally biased region" description="Polar residues" evidence="5">
    <location>
        <begin position="58"/>
        <end position="70"/>
    </location>
</feature>
<feature type="compositionally biased region" description="Basic and acidic residues" evidence="5">
    <location>
        <begin position="811"/>
        <end position="827"/>
    </location>
</feature>
<keyword evidence="3" id="KW-0507">mRNA processing</keyword>
<feature type="region of interest" description="Disordered" evidence="5">
    <location>
        <begin position="501"/>
        <end position="1178"/>
    </location>
</feature>
<comment type="caution">
    <text evidence="7">The sequence shown here is derived from an EMBL/GenBank/DDBJ whole genome shotgun (WGS) entry which is preliminary data.</text>
</comment>
<feature type="compositionally biased region" description="Polar residues" evidence="5">
    <location>
        <begin position="591"/>
        <end position="605"/>
    </location>
</feature>
<protein>
    <recommendedName>
        <fullName evidence="6">Pre-mRNA polyadenylation factor Fip1 domain-containing protein</fullName>
    </recommendedName>
</protein>
<evidence type="ECO:0000313" key="8">
    <source>
        <dbReference type="Proteomes" id="UP000326396"/>
    </source>
</evidence>
<dbReference type="Pfam" id="PF05182">
    <property type="entry name" value="Fip1"/>
    <property type="match status" value="1"/>
</dbReference>
<organism evidence="7 8">
    <name type="scientific">Mikania micrantha</name>
    <name type="common">bitter vine</name>
    <dbReference type="NCBI Taxonomy" id="192012"/>
    <lineage>
        <taxon>Eukaryota</taxon>
        <taxon>Viridiplantae</taxon>
        <taxon>Streptophyta</taxon>
        <taxon>Embryophyta</taxon>
        <taxon>Tracheophyta</taxon>
        <taxon>Spermatophyta</taxon>
        <taxon>Magnoliopsida</taxon>
        <taxon>eudicotyledons</taxon>
        <taxon>Gunneridae</taxon>
        <taxon>Pentapetalae</taxon>
        <taxon>asterids</taxon>
        <taxon>campanulids</taxon>
        <taxon>Asterales</taxon>
        <taxon>Asteraceae</taxon>
        <taxon>Asteroideae</taxon>
        <taxon>Heliantheae alliance</taxon>
        <taxon>Eupatorieae</taxon>
        <taxon>Mikania</taxon>
    </lineage>
</organism>
<evidence type="ECO:0000256" key="3">
    <source>
        <dbReference type="ARBA" id="ARBA00022664"/>
    </source>
</evidence>
<keyword evidence="8" id="KW-1185">Reference proteome</keyword>
<dbReference type="PANTHER" id="PTHR36884">
    <property type="entry name" value="FIP1[III]-LIKE PROTEIN"/>
    <property type="match status" value="1"/>
</dbReference>
<dbReference type="PANTHER" id="PTHR36884:SF1">
    <property type="entry name" value="FIP1[V]-LIKE PROTEIN"/>
    <property type="match status" value="1"/>
</dbReference>
<feature type="compositionally biased region" description="Basic and acidic residues" evidence="5">
    <location>
        <begin position="670"/>
        <end position="681"/>
    </location>
</feature>
<comment type="subcellular location">
    <subcellularLocation>
        <location evidence="1">Nucleus</location>
    </subcellularLocation>
</comment>
<dbReference type="OrthoDB" id="1917198at2759"/>
<feature type="compositionally biased region" description="Basic and acidic residues" evidence="5">
    <location>
        <begin position="841"/>
        <end position="939"/>
    </location>
</feature>
<dbReference type="GO" id="GO:0016607">
    <property type="term" value="C:nuclear speck"/>
    <property type="evidence" value="ECO:0007669"/>
    <property type="project" value="TreeGrafter"/>
</dbReference>
<dbReference type="Proteomes" id="UP000326396">
    <property type="component" value="Linkage Group LG11"/>
</dbReference>
<feature type="compositionally biased region" description="Basic and acidic residues" evidence="5">
    <location>
        <begin position="510"/>
        <end position="526"/>
    </location>
</feature>
<feature type="compositionally biased region" description="Polar residues" evidence="5">
    <location>
        <begin position="1012"/>
        <end position="1024"/>
    </location>
</feature>
<feature type="compositionally biased region" description="Low complexity" evidence="5">
    <location>
        <begin position="16"/>
        <end position="32"/>
    </location>
</feature>